<feature type="region of interest" description="Disordered" evidence="1">
    <location>
        <begin position="1"/>
        <end position="26"/>
    </location>
</feature>
<gene>
    <name evidence="2" type="ORF">BV401_18330</name>
</gene>
<evidence type="ECO:0000256" key="1">
    <source>
        <dbReference type="SAM" id="MobiDB-lite"/>
    </source>
</evidence>
<evidence type="ECO:0008006" key="4">
    <source>
        <dbReference type="Google" id="ProtNLM"/>
    </source>
</evidence>
<organism evidence="2 3">
    <name type="scientific">Streptomyces autolyticus</name>
    <dbReference type="NCBI Taxonomy" id="75293"/>
    <lineage>
        <taxon>Bacteria</taxon>
        <taxon>Bacillati</taxon>
        <taxon>Actinomycetota</taxon>
        <taxon>Actinomycetes</taxon>
        <taxon>Kitasatosporales</taxon>
        <taxon>Streptomycetaceae</taxon>
        <taxon>Streptomyces</taxon>
    </lineage>
</organism>
<name>A0ABM6HDT2_9ACTN</name>
<dbReference type="Proteomes" id="UP000187851">
    <property type="component" value="Chromosome"/>
</dbReference>
<keyword evidence="3" id="KW-1185">Reference proteome</keyword>
<sequence>MRRHRHLRSEQLSGGGASRSDVWGEGRPGYGDLLLVEVLSGRWGIGERRGPGESVWVRITEARWL</sequence>
<evidence type="ECO:0000313" key="3">
    <source>
        <dbReference type="Proteomes" id="UP000187851"/>
    </source>
</evidence>
<reference evidence="2 3" key="1">
    <citation type="journal article" date="2017" name="J. Biotechnol.">
        <title>The complete genome sequence of Streptomyces autolyticus CGMCC 0516, the producer of geldanamycin, autolytimycin, reblastatin and elaiophylin.</title>
        <authorList>
            <person name="Yin M."/>
            <person name="Jiang M."/>
            <person name="Ren Z."/>
            <person name="Dong Y."/>
            <person name="Lu T."/>
        </authorList>
    </citation>
    <scope>NUCLEOTIDE SEQUENCE [LARGE SCALE GENOMIC DNA]</scope>
    <source>
        <strain evidence="2 3">CGMCC0516</strain>
    </source>
</reference>
<accession>A0ABM6HDT2</accession>
<protein>
    <recommendedName>
        <fullName evidence="4">ATP-binding protein</fullName>
    </recommendedName>
</protein>
<evidence type="ECO:0000313" key="2">
    <source>
        <dbReference type="EMBL" id="AQA12115.1"/>
    </source>
</evidence>
<proteinExistence type="predicted"/>
<dbReference type="EMBL" id="CP019458">
    <property type="protein sequence ID" value="AQA12115.1"/>
    <property type="molecule type" value="Genomic_DNA"/>
</dbReference>